<dbReference type="EMBL" id="CADCVQ010000147">
    <property type="protein sequence ID" value="CAA9521944.1"/>
    <property type="molecule type" value="Genomic_DNA"/>
</dbReference>
<organism evidence="2">
    <name type="scientific">uncultured Solirubrobacteraceae bacterium</name>
    <dbReference type="NCBI Taxonomy" id="1162706"/>
    <lineage>
        <taxon>Bacteria</taxon>
        <taxon>Bacillati</taxon>
        <taxon>Actinomycetota</taxon>
        <taxon>Thermoleophilia</taxon>
        <taxon>Solirubrobacterales</taxon>
        <taxon>Solirubrobacteraceae</taxon>
        <taxon>environmental samples</taxon>
    </lineage>
</organism>
<dbReference type="Pfam" id="PF20256">
    <property type="entry name" value="MoCoBD_2"/>
    <property type="match status" value="1"/>
</dbReference>
<sequence length="149" mass="15711">MASVYRAIYLRVHPTGKCTLSLSCDGGGQDAQLAQVVGDELGMPSGDVKVVPQDLDRFGGGHGYVTQSSPGLQDATRKTCAKIKDKARYLAGGMLGTSPQSLSWNGDNFGGKRIEEIALYAHGGAIELPLGPDGRQLEGSLDAQTTFRN</sequence>
<feature type="domain" description="Aldehyde oxidase/xanthine dehydrogenase second molybdopterin binding" evidence="1">
    <location>
        <begin position="9"/>
        <end position="130"/>
    </location>
</feature>
<accession>A0A6J4TFH0</accession>
<dbReference type="GO" id="GO:0016491">
    <property type="term" value="F:oxidoreductase activity"/>
    <property type="evidence" value="ECO:0007669"/>
    <property type="project" value="InterPro"/>
</dbReference>
<dbReference type="AlphaFoldDB" id="A0A6J4TFH0"/>
<dbReference type="SUPFAM" id="SSF56003">
    <property type="entry name" value="Molybdenum cofactor-binding domain"/>
    <property type="match status" value="1"/>
</dbReference>
<protein>
    <recommendedName>
        <fullName evidence="1">Aldehyde oxidase/xanthine dehydrogenase second molybdopterin binding domain-containing protein</fullName>
    </recommendedName>
</protein>
<name>A0A6J4TFH0_9ACTN</name>
<gene>
    <name evidence="2" type="ORF">AVDCRST_MAG67-3428</name>
</gene>
<evidence type="ECO:0000259" key="1">
    <source>
        <dbReference type="Pfam" id="PF20256"/>
    </source>
</evidence>
<evidence type="ECO:0000313" key="2">
    <source>
        <dbReference type="EMBL" id="CAA9521944.1"/>
    </source>
</evidence>
<proteinExistence type="predicted"/>
<dbReference type="InterPro" id="IPR046867">
    <property type="entry name" value="AldOxase/xan_DH_MoCoBD2"/>
</dbReference>
<dbReference type="InterPro" id="IPR037165">
    <property type="entry name" value="AldOxase/xan_DH_Mopterin-bd_sf"/>
</dbReference>
<reference evidence="2" key="1">
    <citation type="submission" date="2020-02" db="EMBL/GenBank/DDBJ databases">
        <authorList>
            <person name="Meier V. D."/>
        </authorList>
    </citation>
    <scope>NUCLEOTIDE SEQUENCE</scope>
    <source>
        <strain evidence="2">AVDCRST_MAG67</strain>
    </source>
</reference>
<dbReference type="Gene3D" id="3.30.365.10">
    <property type="entry name" value="Aldehyde oxidase/xanthine dehydrogenase, molybdopterin binding domain"/>
    <property type="match status" value="1"/>
</dbReference>